<accession>A0AAD6G8F5</accession>
<sequence>MERARQSGRYSQDKNTPLSKSFIEAAYSTLIFTVVDQVWSLEVGIENSDVEGLKKRVLEALDYVLGLSRWSLAMEKLQCLRNDSLEV</sequence>
<evidence type="ECO:0000313" key="1">
    <source>
        <dbReference type="EMBL" id="KAJ5522864.1"/>
    </source>
</evidence>
<reference evidence="1 2" key="1">
    <citation type="journal article" date="2023" name="IMA Fungus">
        <title>Comparative genomic study of the Penicillium genus elucidates a diverse pangenome and 15 lateral gene transfer events.</title>
        <authorList>
            <person name="Petersen C."/>
            <person name="Sorensen T."/>
            <person name="Nielsen M.R."/>
            <person name="Sondergaard T.E."/>
            <person name="Sorensen J.L."/>
            <person name="Fitzpatrick D.A."/>
            <person name="Frisvad J.C."/>
            <person name="Nielsen K.L."/>
        </authorList>
    </citation>
    <scope>NUCLEOTIDE SEQUENCE [LARGE SCALE GENOMIC DNA]</scope>
    <source>
        <strain evidence="1 2">IBT 35679</strain>
    </source>
</reference>
<dbReference type="Proteomes" id="UP001220324">
    <property type="component" value="Unassembled WGS sequence"/>
</dbReference>
<dbReference type="EMBL" id="JAQIZZ010000012">
    <property type="protein sequence ID" value="KAJ5522864.1"/>
    <property type="molecule type" value="Genomic_DNA"/>
</dbReference>
<dbReference type="AlphaFoldDB" id="A0AAD6G8F5"/>
<gene>
    <name evidence="1" type="ORF">N7494_013294</name>
</gene>
<name>A0AAD6G8F5_9EURO</name>
<organism evidence="1 2">
    <name type="scientific">Penicillium frequentans</name>
    <dbReference type="NCBI Taxonomy" id="3151616"/>
    <lineage>
        <taxon>Eukaryota</taxon>
        <taxon>Fungi</taxon>
        <taxon>Dikarya</taxon>
        <taxon>Ascomycota</taxon>
        <taxon>Pezizomycotina</taxon>
        <taxon>Eurotiomycetes</taxon>
        <taxon>Eurotiomycetidae</taxon>
        <taxon>Eurotiales</taxon>
        <taxon>Aspergillaceae</taxon>
        <taxon>Penicillium</taxon>
    </lineage>
</organism>
<proteinExistence type="predicted"/>
<protein>
    <submittedName>
        <fullName evidence="1">Uncharacterized protein</fullName>
    </submittedName>
</protein>
<keyword evidence="2" id="KW-1185">Reference proteome</keyword>
<comment type="caution">
    <text evidence="1">The sequence shown here is derived from an EMBL/GenBank/DDBJ whole genome shotgun (WGS) entry which is preliminary data.</text>
</comment>
<evidence type="ECO:0000313" key="2">
    <source>
        <dbReference type="Proteomes" id="UP001220324"/>
    </source>
</evidence>